<dbReference type="GeneID" id="42528709"/>
<dbReference type="VEuPathDB" id="FungiDB:BDBG_16666"/>
<name>A0A179UI36_BLAGS</name>
<sequence>MEAMGRVEPQRGLGAAGSVTTSKMNRVFAEVAPQISPQSQIRDLPKSRRLAHMTRSLHLTICMAIWPGVVVEPIATQHNEELQAE</sequence>
<accession>A0A179UI36</accession>
<dbReference type="AlphaFoldDB" id="A0A179UI36"/>
<dbReference type="EMBL" id="GG657451">
    <property type="protein sequence ID" value="OAT06691.1"/>
    <property type="molecule type" value="Genomic_DNA"/>
</dbReference>
<reference evidence="2" key="1">
    <citation type="journal article" date="2015" name="PLoS Genet.">
        <title>The dynamic genome and transcriptome of the human fungal pathogen Blastomyces and close relative Emmonsia.</title>
        <authorList>
            <person name="Munoz J.F."/>
            <person name="Gauthier G.M."/>
            <person name="Desjardins C.A."/>
            <person name="Gallo J.E."/>
            <person name="Holder J."/>
            <person name="Sullivan T.D."/>
            <person name="Marty A.J."/>
            <person name="Carmen J.C."/>
            <person name="Chen Z."/>
            <person name="Ding L."/>
            <person name="Gujja S."/>
            <person name="Magrini V."/>
            <person name="Misas E."/>
            <person name="Mitreva M."/>
            <person name="Priest M."/>
            <person name="Saif S."/>
            <person name="Whiston E.A."/>
            <person name="Young S."/>
            <person name="Zeng Q."/>
            <person name="Goldman W.E."/>
            <person name="Mardis E.R."/>
            <person name="Taylor J.W."/>
            <person name="McEwen J.G."/>
            <person name="Clay O.K."/>
            <person name="Klein B.S."/>
            <person name="Cuomo C.A."/>
        </authorList>
    </citation>
    <scope>NUCLEOTIDE SEQUENCE [LARGE SCALE GENOMIC DNA]</scope>
    <source>
        <strain evidence="2">SLH14081</strain>
    </source>
</reference>
<organism evidence="1 2">
    <name type="scientific">Blastomyces gilchristii (strain SLH14081)</name>
    <name type="common">Blastomyces dermatitidis</name>
    <dbReference type="NCBI Taxonomy" id="559298"/>
    <lineage>
        <taxon>Eukaryota</taxon>
        <taxon>Fungi</taxon>
        <taxon>Dikarya</taxon>
        <taxon>Ascomycota</taxon>
        <taxon>Pezizomycotina</taxon>
        <taxon>Eurotiomycetes</taxon>
        <taxon>Eurotiomycetidae</taxon>
        <taxon>Onygenales</taxon>
        <taxon>Ajellomycetaceae</taxon>
        <taxon>Blastomyces</taxon>
    </lineage>
</organism>
<evidence type="ECO:0000313" key="2">
    <source>
        <dbReference type="Proteomes" id="UP000002038"/>
    </source>
</evidence>
<proteinExistence type="predicted"/>
<gene>
    <name evidence="1" type="ORF">BDBG_16666</name>
</gene>
<keyword evidence="2" id="KW-1185">Reference proteome</keyword>
<evidence type="ECO:0000313" key="1">
    <source>
        <dbReference type="EMBL" id="OAT06691.1"/>
    </source>
</evidence>
<dbReference type="RefSeq" id="XP_031577351.1">
    <property type="nucleotide sequence ID" value="XM_031724569.1"/>
</dbReference>
<dbReference type="KEGG" id="bgh:BDBG_16666"/>
<protein>
    <submittedName>
        <fullName evidence="1">Uncharacterized protein</fullName>
    </submittedName>
</protein>
<dbReference type="Proteomes" id="UP000002038">
    <property type="component" value="Unassembled WGS sequence"/>
</dbReference>